<dbReference type="Pfam" id="PF00545">
    <property type="entry name" value="Ribonuclease"/>
    <property type="match status" value="1"/>
</dbReference>
<accession>A0A318SW53</accession>
<dbReference type="Proteomes" id="UP000247540">
    <property type="component" value="Unassembled WGS sequence"/>
</dbReference>
<dbReference type="GO" id="GO:0004521">
    <property type="term" value="F:RNA endonuclease activity"/>
    <property type="evidence" value="ECO:0007669"/>
    <property type="project" value="InterPro"/>
</dbReference>
<keyword evidence="2" id="KW-0378">Hydrolase</keyword>
<dbReference type="SUPFAM" id="SSF53933">
    <property type="entry name" value="Microbial ribonucleases"/>
    <property type="match status" value="1"/>
</dbReference>
<evidence type="ECO:0000256" key="1">
    <source>
        <dbReference type="ARBA" id="ARBA00022722"/>
    </source>
</evidence>
<gene>
    <name evidence="3" type="ORF">DFQ15_12037</name>
</gene>
<dbReference type="Gene3D" id="3.10.450.30">
    <property type="entry name" value="Microbial ribonucleases"/>
    <property type="match status" value="1"/>
</dbReference>
<name>A0A318SW53_9BURK</name>
<organism evidence="3 4">
    <name type="scientific">Xylophilus ampelinus</name>
    <dbReference type="NCBI Taxonomy" id="54067"/>
    <lineage>
        <taxon>Bacteria</taxon>
        <taxon>Pseudomonadati</taxon>
        <taxon>Pseudomonadota</taxon>
        <taxon>Betaproteobacteria</taxon>
        <taxon>Burkholderiales</taxon>
        <taxon>Xylophilus</taxon>
    </lineage>
</organism>
<dbReference type="AlphaFoldDB" id="A0A318SW53"/>
<dbReference type="GO" id="GO:0016787">
    <property type="term" value="F:hydrolase activity"/>
    <property type="evidence" value="ECO:0007669"/>
    <property type="project" value="UniProtKB-KW"/>
</dbReference>
<sequence>MVRVGVRRTASDAFSTAMAAARTGALVLLATVAADAALARSPLPDAPTAAVPLAQLPLEGRDTYSRILAGGPFRHDKDGSVFGNRERILPARTRGHYREYTVETPRARNRGAHRIVCGGAPRTPDRCYYTDDHYTSFREIMP</sequence>
<protein>
    <submittedName>
        <fullName evidence="3">Ribonuclease T1</fullName>
    </submittedName>
</protein>
<dbReference type="GO" id="GO:0003723">
    <property type="term" value="F:RNA binding"/>
    <property type="evidence" value="ECO:0007669"/>
    <property type="project" value="InterPro"/>
</dbReference>
<evidence type="ECO:0000313" key="4">
    <source>
        <dbReference type="Proteomes" id="UP000247540"/>
    </source>
</evidence>
<dbReference type="InterPro" id="IPR016191">
    <property type="entry name" value="Ribonuclease/ribotoxin"/>
</dbReference>
<dbReference type="RefSeq" id="WP_374941030.1">
    <property type="nucleotide sequence ID" value="NZ_JAMOFZ010000019.1"/>
</dbReference>
<keyword evidence="1" id="KW-0540">Nuclease</keyword>
<dbReference type="InterPro" id="IPR000026">
    <property type="entry name" value="N1-like"/>
</dbReference>
<proteinExistence type="predicted"/>
<comment type="caution">
    <text evidence="3">The sequence shown here is derived from an EMBL/GenBank/DDBJ whole genome shotgun (WGS) entry which is preliminary data.</text>
</comment>
<evidence type="ECO:0000256" key="2">
    <source>
        <dbReference type="ARBA" id="ARBA00022801"/>
    </source>
</evidence>
<dbReference type="EMBL" id="QJTC01000020">
    <property type="protein sequence ID" value="PYE75084.1"/>
    <property type="molecule type" value="Genomic_DNA"/>
</dbReference>
<evidence type="ECO:0000313" key="3">
    <source>
        <dbReference type="EMBL" id="PYE75084.1"/>
    </source>
</evidence>
<reference evidence="3 4" key="1">
    <citation type="submission" date="2018-06" db="EMBL/GenBank/DDBJ databases">
        <title>Genomic Encyclopedia of Type Strains, Phase III (KMG-III): the genomes of soil and plant-associated and newly described type strains.</title>
        <authorList>
            <person name="Whitman W."/>
        </authorList>
    </citation>
    <scope>NUCLEOTIDE SEQUENCE [LARGE SCALE GENOMIC DNA]</scope>
    <source>
        <strain evidence="3 4">CECT 7646</strain>
    </source>
</reference>
<keyword evidence="4" id="KW-1185">Reference proteome</keyword>